<sequence length="137" mass="15673">MASSENLASLEPWNMMFKPAFPDLWFSEADARDTETLTKALQKTLFSNIDETSTDTNTNDNSTNSFSMNETFSSDSFNPFTSLIETASPNSDGLERFWVRAQKRLESPNARETRCRVLLGRFRNGRHELPNGLRQRL</sequence>
<name>A0AAD6JNH0_9ROSI</name>
<evidence type="ECO:0000313" key="2">
    <source>
        <dbReference type="Proteomes" id="UP001162972"/>
    </source>
</evidence>
<reference evidence="1 2" key="1">
    <citation type="journal article" date="2023" name="Int. J. Mol. Sci.">
        <title>De Novo Assembly and Annotation of 11 Diverse Shrub Willow (Salix) Genomes Reveals Novel Gene Organization in Sex-Linked Regions.</title>
        <authorList>
            <person name="Hyden B."/>
            <person name="Feng K."/>
            <person name="Yates T.B."/>
            <person name="Jawdy S."/>
            <person name="Cereghino C."/>
            <person name="Smart L.B."/>
            <person name="Muchero W."/>
        </authorList>
    </citation>
    <scope>NUCLEOTIDE SEQUENCE [LARGE SCALE GENOMIC DNA]</scope>
    <source>
        <tissue evidence="1">Shoot tip</tissue>
    </source>
</reference>
<dbReference type="EMBL" id="JAPFFJ010000016">
    <property type="protein sequence ID" value="KAJ6408426.1"/>
    <property type="molecule type" value="Genomic_DNA"/>
</dbReference>
<keyword evidence="2" id="KW-1185">Reference proteome</keyword>
<protein>
    <submittedName>
        <fullName evidence="1">Uncharacterized protein</fullName>
    </submittedName>
</protein>
<accession>A0AAD6JNH0</accession>
<comment type="caution">
    <text evidence="1">The sequence shown here is derived from an EMBL/GenBank/DDBJ whole genome shotgun (WGS) entry which is preliminary data.</text>
</comment>
<organism evidence="1 2">
    <name type="scientific">Salix udensis</name>
    <dbReference type="NCBI Taxonomy" id="889485"/>
    <lineage>
        <taxon>Eukaryota</taxon>
        <taxon>Viridiplantae</taxon>
        <taxon>Streptophyta</taxon>
        <taxon>Embryophyta</taxon>
        <taxon>Tracheophyta</taxon>
        <taxon>Spermatophyta</taxon>
        <taxon>Magnoliopsida</taxon>
        <taxon>eudicotyledons</taxon>
        <taxon>Gunneridae</taxon>
        <taxon>Pentapetalae</taxon>
        <taxon>rosids</taxon>
        <taxon>fabids</taxon>
        <taxon>Malpighiales</taxon>
        <taxon>Salicaceae</taxon>
        <taxon>Saliceae</taxon>
        <taxon>Salix</taxon>
    </lineage>
</organism>
<dbReference type="AlphaFoldDB" id="A0AAD6JNH0"/>
<proteinExistence type="predicted"/>
<evidence type="ECO:0000313" key="1">
    <source>
        <dbReference type="EMBL" id="KAJ6408426.1"/>
    </source>
</evidence>
<gene>
    <name evidence="1" type="ORF">OIU84_011691</name>
</gene>
<dbReference type="Proteomes" id="UP001162972">
    <property type="component" value="Chromosome 6"/>
</dbReference>